<evidence type="ECO:0000256" key="11">
    <source>
        <dbReference type="PROSITE-ProRule" id="PRU00042"/>
    </source>
</evidence>
<dbReference type="FunFam" id="3.30.160.60:FF:000812">
    <property type="entry name" value="zinc finger protein 23 isoform X2"/>
    <property type="match status" value="1"/>
</dbReference>
<keyword evidence="10" id="KW-0539">Nucleus</keyword>
<dbReference type="GO" id="GO:0008270">
    <property type="term" value="F:zinc ion binding"/>
    <property type="evidence" value="ECO:0007669"/>
    <property type="project" value="UniProtKB-KW"/>
</dbReference>
<keyword evidence="14" id="KW-1185">Reference proteome</keyword>
<evidence type="ECO:0000256" key="3">
    <source>
        <dbReference type="ARBA" id="ARBA00022723"/>
    </source>
</evidence>
<sequence>MCDKKYTSKAFYEVHMNKHAGLRPYKCDLCAKDFSSKYALAVHQKTHNDRPRTFVCNECGNSFYSRHNLVQHERTHRAVREYECHVCRKKFFTQHNLNVHMVIHSADKAFACRECGKKFARKAELVDHERIHTGNDTIVVNQPRISANRTLEFETDTYVTDGTGEGEPSQEIEGSDEENVQIAYICGEDNVDGVLVEAE</sequence>
<proteinExistence type="inferred from homology"/>
<reference evidence="14" key="1">
    <citation type="submission" date="2013-03" db="EMBL/GenBank/DDBJ databases">
        <title>The Genome Sequence of Anopheles christyi ACHKN1017.</title>
        <authorList>
            <consortium name="The Broad Institute Genomics Platform"/>
            <person name="Neafsey D.E."/>
            <person name="Besansky N."/>
            <person name="Walker B."/>
            <person name="Young S.K."/>
            <person name="Zeng Q."/>
            <person name="Gargeya S."/>
            <person name="Fitzgerald M."/>
            <person name="Haas B."/>
            <person name="Abouelleil A."/>
            <person name="Allen A.W."/>
            <person name="Alvarado L."/>
            <person name="Arachchi H.M."/>
            <person name="Berlin A.M."/>
            <person name="Chapman S.B."/>
            <person name="Gainer-Dewar J."/>
            <person name="Goldberg J."/>
            <person name="Griggs A."/>
            <person name="Gujja S."/>
            <person name="Hansen M."/>
            <person name="Howarth C."/>
            <person name="Imamovic A."/>
            <person name="Ireland A."/>
            <person name="Larimer J."/>
            <person name="McCowan C."/>
            <person name="Murphy C."/>
            <person name="Pearson M."/>
            <person name="Poon T.W."/>
            <person name="Priest M."/>
            <person name="Roberts A."/>
            <person name="Saif S."/>
            <person name="Shea T."/>
            <person name="Sisk P."/>
            <person name="Sykes S."/>
            <person name="Wortman J."/>
            <person name="Nusbaum C."/>
            <person name="Birren B."/>
        </authorList>
    </citation>
    <scope>NUCLEOTIDE SEQUENCE [LARGE SCALE GENOMIC DNA]</scope>
    <source>
        <strain evidence="14">ACHKN1017</strain>
    </source>
</reference>
<evidence type="ECO:0000256" key="8">
    <source>
        <dbReference type="ARBA" id="ARBA00023125"/>
    </source>
</evidence>
<dbReference type="GO" id="GO:0005634">
    <property type="term" value="C:nucleus"/>
    <property type="evidence" value="ECO:0007669"/>
    <property type="project" value="UniProtKB-SubCell"/>
</dbReference>
<keyword evidence="7" id="KW-0805">Transcription regulation</keyword>
<evidence type="ECO:0000256" key="4">
    <source>
        <dbReference type="ARBA" id="ARBA00022737"/>
    </source>
</evidence>
<organism evidence="13 14">
    <name type="scientific">Anopheles christyi</name>
    <dbReference type="NCBI Taxonomy" id="43041"/>
    <lineage>
        <taxon>Eukaryota</taxon>
        <taxon>Metazoa</taxon>
        <taxon>Ecdysozoa</taxon>
        <taxon>Arthropoda</taxon>
        <taxon>Hexapoda</taxon>
        <taxon>Insecta</taxon>
        <taxon>Pterygota</taxon>
        <taxon>Neoptera</taxon>
        <taxon>Endopterygota</taxon>
        <taxon>Diptera</taxon>
        <taxon>Nematocera</taxon>
        <taxon>Culicoidea</taxon>
        <taxon>Culicidae</taxon>
        <taxon>Anophelinae</taxon>
        <taxon>Anopheles</taxon>
    </lineage>
</organism>
<dbReference type="Pfam" id="PF00096">
    <property type="entry name" value="zf-C2H2"/>
    <property type="match status" value="4"/>
</dbReference>
<dbReference type="EnsemblMetazoa" id="ACHR001706-RA">
    <property type="protein sequence ID" value="ACHR001706-PA"/>
    <property type="gene ID" value="ACHR001706"/>
</dbReference>
<feature type="domain" description="C2H2-type" evidence="12">
    <location>
        <begin position="110"/>
        <end position="137"/>
    </location>
</feature>
<dbReference type="GO" id="GO:0000977">
    <property type="term" value="F:RNA polymerase II transcription regulatory region sequence-specific DNA binding"/>
    <property type="evidence" value="ECO:0007669"/>
    <property type="project" value="TreeGrafter"/>
</dbReference>
<accession>A0A182JT74</accession>
<dbReference type="FunFam" id="3.30.160.60:FF:000202">
    <property type="entry name" value="Zinc finger protein 574"/>
    <property type="match status" value="2"/>
</dbReference>
<evidence type="ECO:0000256" key="6">
    <source>
        <dbReference type="ARBA" id="ARBA00022833"/>
    </source>
</evidence>
<keyword evidence="5 11" id="KW-0863">Zinc-finger</keyword>
<feature type="domain" description="C2H2-type" evidence="12">
    <location>
        <begin position="54"/>
        <end position="81"/>
    </location>
</feature>
<comment type="subcellular location">
    <subcellularLocation>
        <location evidence="1">Nucleus</location>
    </subcellularLocation>
</comment>
<evidence type="ECO:0000256" key="10">
    <source>
        <dbReference type="ARBA" id="ARBA00023242"/>
    </source>
</evidence>
<keyword evidence="4" id="KW-0677">Repeat</keyword>
<evidence type="ECO:0000256" key="7">
    <source>
        <dbReference type="ARBA" id="ARBA00023015"/>
    </source>
</evidence>
<dbReference type="VEuPathDB" id="VectorBase:ACHR001706"/>
<reference evidence="13" key="2">
    <citation type="submission" date="2020-05" db="UniProtKB">
        <authorList>
            <consortium name="EnsemblMetazoa"/>
        </authorList>
    </citation>
    <scope>IDENTIFICATION</scope>
    <source>
        <strain evidence="13">ACHKN1017</strain>
    </source>
</reference>
<dbReference type="Proteomes" id="UP000075881">
    <property type="component" value="Unassembled WGS sequence"/>
</dbReference>
<evidence type="ECO:0000313" key="13">
    <source>
        <dbReference type="EnsemblMetazoa" id="ACHR001706-PA"/>
    </source>
</evidence>
<evidence type="ECO:0000256" key="2">
    <source>
        <dbReference type="ARBA" id="ARBA00006991"/>
    </source>
</evidence>
<dbReference type="GO" id="GO:0000981">
    <property type="term" value="F:DNA-binding transcription factor activity, RNA polymerase II-specific"/>
    <property type="evidence" value="ECO:0007669"/>
    <property type="project" value="TreeGrafter"/>
</dbReference>
<evidence type="ECO:0000256" key="1">
    <source>
        <dbReference type="ARBA" id="ARBA00004123"/>
    </source>
</evidence>
<dbReference type="PANTHER" id="PTHR24381:SF393">
    <property type="entry name" value="CHROMATIN-LINKED ADAPTOR FOR MSL PROTEINS, ISOFORM B"/>
    <property type="match status" value="1"/>
</dbReference>
<dbReference type="PANTHER" id="PTHR24381">
    <property type="entry name" value="ZINC FINGER PROTEIN"/>
    <property type="match status" value="1"/>
</dbReference>
<evidence type="ECO:0000256" key="9">
    <source>
        <dbReference type="ARBA" id="ARBA00023163"/>
    </source>
</evidence>
<comment type="similarity">
    <text evidence="2">Belongs to the krueppel C2H2-type zinc-finger protein family.</text>
</comment>
<dbReference type="PROSITE" id="PS50157">
    <property type="entry name" value="ZINC_FINGER_C2H2_2"/>
    <property type="match status" value="4"/>
</dbReference>
<dbReference type="PROSITE" id="PS00028">
    <property type="entry name" value="ZINC_FINGER_C2H2_1"/>
    <property type="match status" value="4"/>
</dbReference>
<protein>
    <recommendedName>
        <fullName evidence="12">C2H2-type domain-containing protein</fullName>
    </recommendedName>
</protein>
<keyword evidence="6" id="KW-0862">Zinc</keyword>
<dbReference type="STRING" id="43041.A0A182JT74"/>
<dbReference type="InterPro" id="IPR036236">
    <property type="entry name" value="Znf_C2H2_sf"/>
</dbReference>
<dbReference type="InterPro" id="IPR013087">
    <property type="entry name" value="Znf_C2H2_type"/>
</dbReference>
<feature type="domain" description="C2H2-type" evidence="12">
    <location>
        <begin position="82"/>
        <end position="109"/>
    </location>
</feature>
<feature type="domain" description="C2H2-type" evidence="12">
    <location>
        <begin position="25"/>
        <end position="52"/>
    </location>
</feature>
<keyword evidence="3" id="KW-0479">Metal-binding</keyword>
<evidence type="ECO:0000259" key="12">
    <source>
        <dbReference type="PROSITE" id="PS50157"/>
    </source>
</evidence>
<evidence type="ECO:0000313" key="14">
    <source>
        <dbReference type="Proteomes" id="UP000075881"/>
    </source>
</evidence>
<dbReference type="SUPFAM" id="SSF57667">
    <property type="entry name" value="beta-beta-alpha zinc fingers"/>
    <property type="match status" value="3"/>
</dbReference>
<keyword evidence="8" id="KW-0238">DNA-binding</keyword>
<dbReference type="Gene3D" id="3.30.160.60">
    <property type="entry name" value="Classic Zinc Finger"/>
    <property type="match status" value="4"/>
</dbReference>
<name>A0A182JT74_9DIPT</name>
<keyword evidence="9" id="KW-0804">Transcription</keyword>
<dbReference type="GO" id="GO:0032502">
    <property type="term" value="P:developmental process"/>
    <property type="evidence" value="ECO:0007669"/>
    <property type="project" value="UniProtKB-ARBA"/>
</dbReference>
<evidence type="ECO:0000256" key="5">
    <source>
        <dbReference type="ARBA" id="ARBA00022771"/>
    </source>
</evidence>
<dbReference type="AlphaFoldDB" id="A0A182JT74"/>
<dbReference type="SMART" id="SM00355">
    <property type="entry name" value="ZnF_C2H2"/>
    <property type="match status" value="5"/>
</dbReference>